<dbReference type="Pfam" id="PF02426">
    <property type="entry name" value="MIase"/>
    <property type="match status" value="1"/>
</dbReference>
<comment type="catalytic activity">
    <reaction evidence="1 8">
        <text>(S)-muconolactone = (4,5-dihydro-5-oxofuran-2-yl)-acetate</text>
        <dbReference type="Rhea" id="RHEA:12348"/>
        <dbReference type="ChEBI" id="CHEBI:58425"/>
        <dbReference type="ChEBI" id="CHEBI:58736"/>
        <dbReference type="EC" id="5.3.3.4"/>
    </reaction>
</comment>
<evidence type="ECO:0000256" key="2">
    <source>
        <dbReference type="ARBA" id="ARBA00005193"/>
    </source>
</evidence>
<protein>
    <recommendedName>
        <fullName evidence="5 8">Muconolactone Delta-isomerase</fullName>
        <shortName evidence="8">MIase</shortName>
        <ecNumber evidence="5 8">5.3.3.4</ecNumber>
    </recommendedName>
</protein>
<evidence type="ECO:0000256" key="8">
    <source>
        <dbReference type="PIRNR" id="PIRNR001486"/>
    </source>
</evidence>
<gene>
    <name evidence="10" type="ORF">SYYSPA8_14215</name>
</gene>
<dbReference type="EMBL" id="BSBI01000005">
    <property type="protein sequence ID" value="GLF95462.1"/>
    <property type="molecule type" value="Genomic_DNA"/>
</dbReference>
<comment type="caution">
    <text evidence="10">The sequence shown here is derived from an EMBL/GenBank/DDBJ whole genome shotgun (WGS) entry which is preliminary data.</text>
</comment>
<comment type="subunit">
    <text evidence="4">Homodecamer.</text>
</comment>
<name>A0ABQ5NYL8_9ACTN</name>
<keyword evidence="6 8" id="KW-0058">Aromatic hydrocarbons catabolism</keyword>
<dbReference type="InterPro" id="IPR003464">
    <property type="entry name" value="Muconolactone_d_Isoase"/>
</dbReference>
<evidence type="ECO:0000256" key="1">
    <source>
        <dbReference type="ARBA" id="ARBA00001739"/>
    </source>
</evidence>
<dbReference type="SUPFAM" id="SSF54909">
    <property type="entry name" value="Dimeric alpha+beta barrel"/>
    <property type="match status" value="1"/>
</dbReference>
<evidence type="ECO:0000313" key="11">
    <source>
        <dbReference type="Proteomes" id="UP001291653"/>
    </source>
</evidence>
<evidence type="ECO:0000256" key="4">
    <source>
        <dbReference type="ARBA" id="ARBA00011365"/>
    </source>
</evidence>
<keyword evidence="7 8" id="KW-0413">Isomerase</keyword>
<keyword evidence="11" id="KW-1185">Reference proteome</keyword>
<dbReference type="Proteomes" id="UP001291653">
    <property type="component" value="Unassembled WGS sequence"/>
</dbReference>
<evidence type="ECO:0000256" key="3">
    <source>
        <dbReference type="ARBA" id="ARBA00010882"/>
    </source>
</evidence>
<feature type="domain" description="Muconolactone isomerase" evidence="9">
    <location>
        <begin position="3"/>
        <end position="92"/>
    </location>
</feature>
<sequence length="96" mass="10749">MTMLFAVRMDVAIPPGLDPGVRADLVARERDYCQELQRSGAWAHIWRCAGQYANISVFDVADNEALHRILWNLPLFPYLSVEITPLSQHPSDLAAG</sequence>
<reference evidence="10 11" key="1">
    <citation type="submission" date="2022-10" db="EMBL/GenBank/DDBJ databases">
        <title>Draft genome sequence of Streptomyces sp. YSPA8.</title>
        <authorList>
            <person name="Moriuchi R."/>
            <person name="Dohra H."/>
            <person name="Yamamura H."/>
            <person name="Kodani S."/>
        </authorList>
    </citation>
    <scope>NUCLEOTIDE SEQUENCE [LARGE SCALE GENOMIC DNA]</scope>
    <source>
        <strain evidence="10 11">YSPA8</strain>
    </source>
</reference>
<dbReference type="EC" id="5.3.3.4" evidence="5 8"/>
<dbReference type="PIRSF" id="PIRSF001486">
    <property type="entry name" value="CatC"/>
    <property type="match status" value="1"/>
</dbReference>
<evidence type="ECO:0000256" key="7">
    <source>
        <dbReference type="ARBA" id="ARBA00023235"/>
    </source>
</evidence>
<dbReference type="InterPro" id="IPR011008">
    <property type="entry name" value="Dimeric_a/b-barrel"/>
</dbReference>
<dbReference type="Gene3D" id="3.30.70.1060">
    <property type="entry name" value="Dimeric alpha+beta barrel"/>
    <property type="match status" value="1"/>
</dbReference>
<dbReference type="InterPro" id="IPR026029">
    <property type="entry name" value="MLI_dom"/>
</dbReference>
<organism evidence="10 11">
    <name type="scientific">Streptomyces yaizuensis</name>
    <dbReference type="NCBI Taxonomy" id="2989713"/>
    <lineage>
        <taxon>Bacteria</taxon>
        <taxon>Bacillati</taxon>
        <taxon>Actinomycetota</taxon>
        <taxon>Actinomycetes</taxon>
        <taxon>Kitasatosporales</taxon>
        <taxon>Streptomycetaceae</taxon>
        <taxon>Streptomyces</taxon>
    </lineage>
</organism>
<evidence type="ECO:0000313" key="10">
    <source>
        <dbReference type="EMBL" id="GLF95462.1"/>
    </source>
</evidence>
<accession>A0ABQ5NYL8</accession>
<evidence type="ECO:0000256" key="5">
    <source>
        <dbReference type="ARBA" id="ARBA00012070"/>
    </source>
</evidence>
<comment type="similarity">
    <text evidence="3 8">Belongs to the muconolactone Delta-isomerase family.</text>
</comment>
<comment type="pathway">
    <text evidence="2 8">Aromatic compound metabolism; beta-ketoadipate pathway; 5-oxo-4,5-dihydro-2-furylacetate from catechol: step 3/3.</text>
</comment>
<proteinExistence type="inferred from homology"/>
<evidence type="ECO:0000259" key="9">
    <source>
        <dbReference type="Pfam" id="PF02426"/>
    </source>
</evidence>
<evidence type="ECO:0000256" key="6">
    <source>
        <dbReference type="ARBA" id="ARBA00022797"/>
    </source>
</evidence>